<gene>
    <name evidence="2" type="ORF">GJ654_15610</name>
</gene>
<dbReference type="GO" id="GO:0051536">
    <property type="term" value="F:iron-sulfur cluster binding"/>
    <property type="evidence" value="ECO:0007669"/>
    <property type="project" value="InterPro"/>
</dbReference>
<dbReference type="AlphaFoldDB" id="A0A6N8DU88"/>
<dbReference type="PROSITE" id="PS51085">
    <property type="entry name" value="2FE2S_FER_2"/>
    <property type="match status" value="1"/>
</dbReference>
<dbReference type="InterPro" id="IPR012675">
    <property type="entry name" value="Beta-grasp_dom_sf"/>
</dbReference>
<dbReference type="InterPro" id="IPR052911">
    <property type="entry name" value="Corrinoid_activation_enz"/>
</dbReference>
<dbReference type="CDD" id="cd00207">
    <property type="entry name" value="fer2"/>
    <property type="match status" value="1"/>
</dbReference>
<dbReference type="InterPro" id="IPR041414">
    <property type="entry name" value="Raco-like_middle"/>
</dbReference>
<sequence>MPQVHFRSHDIHIEVEVGTSLLDAARRGRVRLEAPCNGAGTCGKCKVRLDEEARRAAHVVDSRKLSDDDRRDGWALLCTTLVEADIALDLPAGAEHGLRILEHGKQIDLPLEPWIGKRFRPERNVTDILSGGDALAEEPGDTTTRAYGVAVDIGSTTLVASLIDLGTGSHVGAASALNPQARHAQDVLSRIKLGSDAQGLALLNAEVIAEINRLITTLAVEAGIPRRRIYEAVLAGNTCMLHLAARVDPEPLGRYPYTPTLNGDVHYSAKALGLIISPFGLVYFPPVVSGFVGADITAGMLAASLADEKGVTLFVDIGTNGEMVLARDGRLQATSTAAGPAFEGMNIACGIRAARGAIERVSLEGGEVTVKTIDDAPPAGLCGSGLLDAVAELAVHGVIEPSGRFTKNRGALPSGLQACFGERDGKPAFHLTPDIYLSQGDIRQVQLAKGAVRAGIDVLLRRNGLTAAQVDRALIAGSFGYHLTVRSLIDIGLFPPEFDGKVTYVGNTSRTGAEALLTHAPSREALARLVRSVEAVELANDDAFTKVFVAAMAFPPPLRPALEEVA</sequence>
<feature type="domain" description="2Fe-2S ferredoxin-type" evidence="1">
    <location>
        <begin position="2"/>
        <end position="94"/>
    </location>
</feature>
<dbReference type="Pfam" id="PF00111">
    <property type="entry name" value="Fer2"/>
    <property type="match status" value="1"/>
</dbReference>
<dbReference type="PANTHER" id="PTHR42895:SF2">
    <property type="entry name" value="IRON-SULFUR CLUSTER PROTEIN"/>
    <property type="match status" value="1"/>
</dbReference>
<organism evidence="2 3">
    <name type="scientific">Rhodoblastus acidophilus</name>
    <name type="common">Rhodopseudomonas acidophila</name>
    <dbReference type="NCBI Taxonomy" id="1074"/>
    <lineage>
        <taxon>Bacteria</taxon>
        <taxon>Pseudomonadati</taxon>
        <taxon>Pseudomonadota</taxon>
        <taxon>Alphaproteobacteria</taxon>
        <taxon>Hyphomicrobiales</taxon>
        <taxon>Rhodoblastaceae</taxon>
        <taxon>Rhodoblastus</taxon>
    </lineage>
</organism>
<dbReference type="Proteomes" id="UP000439113">
    <property type="component" value="Unassembled WGS sequence"/>
</dbReference>
<dbReference type="PANTHER" id="PTHR42895">
    <property type="entry name" value="IRON-SULFUR CLUSTER-BINDING PROTEIN-RELATED"/>
    <property type="match status" value="1"/>
</dbReference>
<dbReference type="InterPro" id="IPR001041">
    <property type="entry name" value="2Fe-2S_ferredoxin-type"/>
</dbReference>
<evidence type="ECO:0000313" key="2">
    <source>
        <dbReference type="EMBL" id="MTV32414.1"/>
    </source>
</evidence>
<accession>A0A6N8DU88</accession>
<dbReference type="RefSeq" id="WP_155447102.1">
    <property type="nucleotide sequence ID" value="NZ_JAOQNR010000016.1"/>
</dbReference>
<proteinExistence type="predicted"/>
<evidence type="ECO:0000259" key="1">
    <source>
        <dbReference type="PROSITE" id="PS51085"/>
    </source>
</evidence>
<dbReference type="SUPFAM" id="SSF54292">
    <property type="entry name" value="2Fe-2S ferredoxin-like"/>
    <property type="match status" value="1"/>
</dbReference>
<dbReference type="EMBL" id="WNKS01000016">
    <property type="protein sequence ID" value="MTV32414.1"/>
    <property type="molecule type" value="Genomic_DNA"/>
</dbReference>
<dbReference type="InterPro" id="IPR042259">
    <property type="entry name" value="Raco-like_middle_sf"/>
</dbReference>
<reference evidence="2 3" key="1">
    <citation type="submission" date="2019-11" db="EMBL/GenBank/DDBJ databases">
        <title>Whole-genome sequence of a Rhodoblastus acidophilus DSM 142.</title>
        <authorList>
            <person name="Kyndt J.A."/>
            <person name="Meyer T.E."/>
        </authorList>
    </citation>
    <scope>NUCLEOTIDE SEQUENCE [LARGE SCALE GENOMIC DNA]</scope>
    <source>
        <strain evidence="2 3">DSM 142</strain>
    </source>
</reference>
<dbReference type="InterPro" id="IPR036010">
    <property type="entry name" value="2Fe-2S_ferredoxin-like_sf"/>
</dbReference>
<protein>
    <submittedName>
        <fullName evidence="2">DUF4445 domain-containing protein</fullName>
    </submittedName>
</protein>
<evidence type="ECO:0000313" key="3">
    <source>
        <dbReference type="Proteomes" id="UP000439113"/>
    </source>
</evidence>
<dbReference type="Pfam" id="PF14574">
    <property type="entry name" value="RACo_C_ter"/>
    <property type="match status" value="1"/>
</dbReference>
<name>A0A6N8DU88_RHOAC</name>
<dbReference type="InterPro" id="IPR027980">
    <property type="entry name" value="RACo_C"/>
</dbReference>
<dbReference type="Gene3D" id="3.30.420.480">
    <property type="entry name" value="Domain of unknown function (DUF4445)"/>
    <property type="match status" value="1"/>
</dbReference>
<dbReference type="OrthoDB" id="9810588at2"/>
<dbReference type="Gene3D" id="3.10.20.30">
    <property type="match status" value="1"/>
</dbReference>
<comment type="caution">
    <text evidence="2">The sequence shown here is derived from an EMBL/GenBank/DDBJ whole genome shotgun (WGS) entry which is preliminary data.</text>
</comment>
<dbReference type="Pfam" id="PF17651">
    <property type="entry name" value="Raco_middle"/>
    <property type="match status" value="1"/>
</dbReference>